<dbReference type="EMBL" id="LZYZ01000007">
    <property type="protein sequence ID" value="OOM09454.1"/>
    <property type="molecule type" value="Genomic_DNA"/>
</dbReference>
<evidence type="ECO:0000259" key="1">
    <source>
        <dbReference type="Pfam" id="PF13154"/>
    </source>
</evidence>
<dbReference type="AlphaFoldDB" id="A0A1S8MZ30"/>
<protein>
    <recommendedName>
        <fullName evidence="1">DUF3991 domain-containing protein</fullName>
    </recommendedName>
</protein>
<gene>
    <name evidence="2" type="ORF">CLOSAC_37350</name>
</gene>
<feature type="domain" description="DUF3991" evidence="1">
    <location>
        <begin position="117"/>
        <end position="186"/>
    </location>
</feature>
<name>A0A1S8MZ30_CLOSA</name>
<dbReference type="SUPFAM" id="SSF56731">
    <property type="entry name" value="DNA primase core"/>
    <property type="match status" value="1"/>
</dbReference>
<dbReference type="Pfam" id="PF13155">
    <property type="entry name" value="Toprim_2"/>
    <property type="match status" value="1"/>
</dbReference>
<comment type="caution">
    <text evidence="2">The sequence shown here is derived from an EMBL/GenBank/DDBJ whole genome shotgun (WGS) entry which is preliminary data.</text>
</comment>
<reference evidence="2 3" key="1">
    <citation type="submission" date="2016-05" db="EMBL/GenBank/DDBJ databases">
        <title>Microbial solvent formation.</title>
        <authorList>
            <person name="Poehlein A."/>
            <person name="Montoya Solano J.D."/>
            <person name="Flitsch S."/>
            <person name="Krabben P."/>
            <person name="Duerre P."/>
            <person name="Daniel R."/>
        </authorList>
    </citation>
    <scope>NUCLEOTIDE SEQUENCE [LARGE SCALE GENOMIC DNA]</scope>
    <source>
        <strain evidence="2 3">L1-8</strain>
    </source>
</reference>
<accession>A0A1S8MZ30</accession>
<dbReference type="Proteomes" id="UP000191154">
    <property type="component" value="Unassembled WGS sequence"/>
</dbReference>
<organism evidence="2 3">
    <name type="scientific">Clostridium saccharobutylicum</name>
    <dbReference type="NCBI Taxonomy" id="169679"/>
    <lineage>
        <taxon>Bacteria</taxon>
        <taxon>Bacillati</taxon>
        <taxon>Bacillota</taxon>
        <taxon>Clostridia</taxon>
        <taxon>Eubacteriales</taxon>
        <taxon>Clostridiaceae</taxon>
        <taxon>Clostridium</taxon>
    </lineage>
</organism>
<evidence type="ECO:0000313" key="2">
    <source>
        <dbReference type="EMBL" id="OOM09454.1"/>
    </source>
</evidence>
<proteinExistence type="predicted"/>
<evidence type="ECO:0000313" key="3">
    <source>
        <dbReference type="Proteomes" id="UP000191154"/>
    </source>
</evidence>
<dbReference type="Gene3D" id="3.40.1360.10">
    <property type="match status" value="1"/>
</dbReference>
<dbReference type="InterPro" id="IPR025054">
    <property type="entry name" value="DUF3991"/>
</dbReference>
<dbReference type="RefSeq" id="WP_077866760.1">
    <property type="nucleotide sequence ID" value="NZ_LZYZ01000007.1"/>
</dbReference>
<dbReference type="Pfam" id="PF13154">
    <property type="entry name" value="DUF3991"/>
    <property type="match status" value="1"/>
</dbReference>
<dbReference type="SUPFAM" id="SSF57783">
    <property type="entry name" value="Zinc beta-ribbon"/>
    <property type="match status" value="1"/>
</dbReference>
<sequence length="304" mass="35174">MGLREKAKRVDLKTFLEKQGYTFIMESKNHYRCIQDNTLTVTYKYKDPIYFWFSRDQEGDIITWVRENITNNDYKEAIEYLAEGCEDIAYYIPQPKEKIENVDIDIKYSDNTKRVYAYLVKTRGIDPKIVNELIDNGSISEDDRHNVVFHHKDSSGKIKGADLTGTNTYKRFKGTVRNSNENYGFTIKVGSEPQSILIFEAAIDLLSYFSLNKDNLENCLLLSISGCEKIKMIKNYLDTNKGINIIFVCSDNDTAGSHCVSNIEVMYSAYEVIDNREELIKFDVKDFNELLLKKKQIANGKNKK</sequence>